<dbReference type="Gene3D" id="1.10.10.10">
    <property type="entry name" value="Winged helix-like DNA-binding domain superfamily/Winged helix DNA-binding domain"/>
    <property type="match status" value="1"/>
</dbReference>
<dbReference type="GO" id="GO:0003700">
    <property type="term" value="F:DNA-binding transcription factor activity"/>
    <property type="evidence" value="ECO:0007669"/>
    <property type="project" value="InterPro"/>
</dbReference>
<dbReference type="InterPro" id="IPR000835">
    <property type="entry name" value="HTH_MarR-typ"/>
</dbReference>
<evidence type="ECO:0000313" key="3">
    <source>
        <dbReference type="EMBL" id="GGQ90947.1"/>
    </source>
</evidence>
<name>A0A918EYL5_9ACTN</name>
<dbReference type="EMBL" id="BMSX01000001">
    <property type="protein sequence ID" value="GGQ90947.1"/>
    <property type="molecule type" value="Genomic_DNA"/>
</dbReference>
<accession>A0A918EYL5</accession>
<evidence type="ECO:0000259" key="2">
    <source>
        <dbReference type="PROSITE" id="PS50995"/>
    </source>
</evidence>
<dbReference type="SUPFAM" id="SSF46785">
    <property type="entry name" value="Winged helix' DNA-binding domain"/>
    <property type="match status" value="1"/>
</dbReference>
<evidence type="ECO:0000313" key="4">
    <source>
        <dbReference type="Proteomes" id="UP000658320"/>
    </source>
</evidence>
<feature type="domain" description="HTH marR-type" evidence="2">
    <location>
        <begin position="20"/>
        <end position="154"/>
    </location>
</feature>
<protein>
    <submittedName>
        <fullName evidence="3">Transcriptional regulator, MarR</fullName>
    </submittedName>
</protein>
<dbReference type="AlphaFoldDB" id="A0A918EYL5"/>
<proteinExistence type="predicted"/>
<reference evidence="3" key="2">
    <citation type="submission" date="2020-09" db="EMBL/GenBank/DDBJ databases">
        <authorList>
            <person name="Sun Q."/>
            <person name="Ohkuma M."/>
        </authorList>
    </citation>
    <scope>NUCLEOTIDE SEQUENCE</scope>
    <source>
        <strain evidence="3">JCM 4346</strain>
    </source>
</reference>
<dbReference type="GO" id="GO:0006950">
    <property type="term" value="P:response to stress"/>
    <property type="evidence" value="ECO:0007669"/>
    <property type="project" value="TreeGrafter"/>
</dbReference>
<organism evidence="3 4">
    <name type="scientific">Streptomyces aurantiogriseus</name>
    <dbReference type="NCBI Taxonomy" id="66870"/>
    <lineage>
        <taxon>Bacteria</taxon>
        <taxon>Bacillati</taxon>
        <taxon>Actinomycetota</taxon>
        <taxon>Actinomycetes</taxon>
        <taxon>Kitasatosporales</taxon>
        <taxon>Streptomycetaceae</taxon>
        <taxon>Streptomyces</taxon>
    </lineage>
</organism>
<dbReference type="PRINTS" id="PR00598">
    <property type="entry name" value="HTHMARR"/>
</dbReference>
<keyword evidence="4" id="KW-1185">Reference proteome</keyword>
<dbReference type="InterPro" id="IPR036388">
    <property type="entry name" value="WH-like_DNA-bd_sf"/>
</dbReference>
<dbReference type="PROSITE" id="PS50995">
    <property type="entry name" value="HTH_MARR_2"/>
    <property type="match status" value="1"/>
</dbReference>
<feature type="region of interest" description="Disordered" evidence="1">
    <location>
        <begin position="1"/>
        <end position="20"/>
    </location>
</feature>
<gene>
    <name evidence="3" type="ORF">GCM10010251_01490</name>
</gene>
<dbReference type="PANTHER" id="PTHR33164:SF43">
    <property type="entry name" value="HTH-TYPE TRANSCRIPTIONAL REPRESSOR YETL"/>
    <property type="match status" value="1"/>
</dbReference>
<sequence>MSRTPSGPDSPGETATPVTGHELLAGFSSLRKGLRQWMDRNIPADGGMTVPRATLLMGLTLKSEPSGMGELGEPLGMSPRNMTVLVDGLEKEGLVRRVGHPQDRRVKLVELTPAGRRVVEQELGPSHAAAAALFDDFTPEERAELLRQLVKVGDSLRTRGIDVPSPGQS</sequence>
<dbReference type="Pfam" id="PF01047">
    <property type="entry name" value="MarR"/>
    <property type="match status" value="1"/>
</dbReference>
<comment type="caution">
    <text evidence="3">The sequence shown here is derived from an EMBL/GenBank/DDBJ whole genome shotgun (WGS) entry which is preliminary data.</text>
</comment>
<reference evidence="3" key="1">
    <citation type="journal article" date="2014" name="Int. J. Syst. Evol. Microbiol.">
        <title>Complete genome sequence of Corynebacterium casei LMG S-19264T (=DSM 44701T), isolated from a smear-ripened cheese.</title>
        <authorList>
            <consortium name="US DOE Joint Genome Institute (JGI-PGF)"/>
            <person name="Walter F."/>
            <person name="Albersmeier A."/>
            <person name="Kalinowski J."/>
            <person name="Ruckert C."/>
        </authorList>
    </citation>
    <scope>NUCLEOTIDE SEQUENCE</scope>
    <source>
        <strain evidence="3">JCM 4346</strain>
    </source>
</reference>
<dbReference type="Proteomes" id="UP000658320">
    <property type="component" value="Unassembled WGS sequence"/>
</dbReference>
<dbReference type="InterPro" id="IPR039422">
    <property type="entry name" value="MarR/SlyA-like"/>
</dbReference>
<dbReference type="SMART" id="SM00347">
    <property type="entry name" value="HTH_MARR"/>
    <property type="match status" value="1"/>
</dbReference>
<dbReference type="InterPro" id="IPR036390">
    <property type="entry name" value="WH_DNA-bd_sf"/>
</dbReference>
<evidence type="ECO:0000256" key="1">
    <source>
        <dbReference type="SAM" id="MobiDB-lite"/>
    </source>
</evidence>
<dbReference type="PANTHER" id="PTHR33164">
    <property type="entry name" value="TRANSCRIPTIONAL REGULATOR, MARR FAMILY"/>
    <property type="match status" value="1"/>
</dbReference>